<evidence type="ECO:0000256" key="1">
    <source>
        <dbReference type="SAM" id="MobiDB-lite"/>
    </source>
</evidence>
<reference evidence="2 3" key="1">
    <citation type="journal article" date="2015" name="Nature">
        <title>rRNA introns, odd ribosomes, and small enigmatic genomes across a large radiation of phyla.</title>
        <authorList>
            <person name="Brown C.T."/>
            <person name="Hug L.A."/>
            <person name="Thomas B.C."/>
            <person name="Sharon I."/>
            <person name="Castelle C.J."/>
            <person name="Singh A."/>
            <person name="Wilkins M.J."/>
            <person name="Williams K.H."/>
            <person name="Banfield J.F."/>
        </authorList>
    </citation>
    <scope>NUCLEOTIDE SEQUENCE [LARGE SCALE GENOMIC DNA]</scope>
</reference>
<evidence type="ECO:0000313" key="2">
    <source>
        <dbReference type="EMBL" id="KKW30188.1"/>
    </source>
</evidence>
<feature type="region of interest" description="Disordered" evidence="1">
    <location>
        <begin position="1"/>
        <end position="24"/>
    </location>
</feature>
<organism evidence="2 3">
    <name type="scientific">Candidatus Uhrbacteria bacterium GW2011_GWD2_52_7</name>
    <dbReference type="NCBI Taxonomy" id="1618989"/>
    <lineage>
        <taxon>Bacteria</taxon>
        <taxon>Candidatus Uhriibacteriota</taxon>
    </lineage>
</organism>
<comment type="caution">
    <text evidence="2">The sequence shown here is derived from an EMBL/GenBank/DDBJ whole genome shotgun (WGS) entry which is preliminary data.</text>
</comment>
<dbReference type="AlphaFoldDB" id="A0A0G1XG19"/>
<proteinExistence type="predicted"/>
<dbReference type="Proteomes" id="UP000034846">
    <property type="component" value="Unassembled WGS sequence"/>
</dbReference>
<dbReference type="EMBL" id="LCRD01000019">
    <property type="protein sequence ID" value="KKW30188.1"/>
    <property type="molecule type" value="Genomic_DNA"/>
</dbReference>
<accession>A0A0G1XG19</accession>
<gene>
    <name evidence="2" type="ORF">UY72_C0019G0005</name>
</gene>
<name>A0A0G1XG19_9BACT</name>
<protein>
    <submittedName>
        <fullName evidence="2">Uncharacterized protein</fullName>
    </submittedName>
</protein>
<feature type="compositionally biased region" description="Basic and acidic residues" evidence="1">
    <location>
        <begin position="9"/>
        <end position="24"/>
    </location>
</feature>
<sequence length="419" mass="47200">MLNEHKARHLPEAPRSPEAEKRRELRERLDERARFYGGMLAKLDRLAQTLEVQPDGTIVKPRQDLGFNDDEKSAFRLIQHGMVLSRSELARRVAEIKKDRLVKGADFVFGATVITFDSSEGVPVVIPQSFIFEEGTRGEYSQLAGSSLGAIGVDLNKALRGDRVSATTSLIHELHHHVRAVIDIAIAIDSKTDMDSSTRSAEHQGVVDAITKRKYRNYWERVEHDRDAYEALLNRDIPTMKDFPAFDAVTRDIKAQRAYLDELHSSYLQKKPSWFSAPAKVYSSEGKGLHHELVGTHPDDIAAAKNLFVFMQGMWTADLLHKRLQAATPERMLELTREYPGMQQFLDTFDETFVHVGALIGVSRTVLQAERLVADVWRDLRTNDFVQAKLPTFMAKFAQTPGLAGTAGDGRGFQEFLLA</sequence>
<evidence type="ECO:0000313" key="3">
    <source>
        <dbReference type="Proteomes" id="UP000034846"/>
    </source>
</evidence>